<dbReference type="OrthoDB" id="433124at2759"/>
<dbReference type="AlphaFoldDB" id="A0A2P6NX70"/>
<dbReference type="Proteomes" id="UP000241769">
    <property type="component" value="Unassembled WGS sequence"/>
</dbReference>
<dbReference type="PRINTS" id="PR01502">
    <property type="entry name" value="UXTPROTEIN"/>
</dbReference>
<accession>A0A2P6NX70</accession>
<dbReference type="InterPro" id="IPR003994">
    <property type="entry name" value="UXT"/>
</dbReference>
<evidence type="ECO:0000313" key="2">
    <source>
        <dbReference type="EMBL" id="PRP88498.1"/>
    </source>
</evidence>
<reference evidence="2 3" key="1">
    <citation type="journal article" date="2018" name="Genome Biol. Evol.">
        <title>Multiple Roots of Fruiting Body Formation in Amoebozoa.</title>
        <authorList>
            <person name="Hillmann F."/>
            <person name="Forbes G."/>
            <person name="Novohradska S."/>
            <person name="Ferling I."/>
            <person name="Riege K."/>
            <person name="Groth M."/>
            <person name="Westermann M."/>
            <person name="Marz M."/>
            <person name="Spaller T."/>
            <person name="Winckler T."/>
            <person name="Schaap P."/>
            <person name="Glockner G."/>
        </authorList>
    </citation>
    <scope>NUCLEOTIDE SEQUENCE [LARGE SCALE GENOMIC DNA]</scope>
    <source>
        <strain evidence="2 3">Jena</strain>
    </source>
</reference>
<dbReference type="InterPro" id="IPR009053">
    <property type="entry name" value="Prefoldin"/>
</dbReference>
<evidence type="ECO:0000313" key="3">
    <source>
        <dbReference type="Proteomes" id="UP000241769"/>
    </source>
</evidence>
<dbReference type="SUPFAM" id="SSF46579">
    <property type="entry name" value="Prefoldin"/>
    <property type="match status" value="1"/>
</dbReference>
<evidence type="ECO:0000256" key="1">
    <source>
        <dbReference type="ARBA" id="ARBA00007666"/>
    </source>
</evidence>
<dbReference type="Pfam" id="PF02996">
    <property type="entry name" value="Prefoldin"/>
    <property type="match status" value="1"/>
</dbReference>
<dbReference type="STRING" id="1890364.A0A2P6NX70"/>
<dbReference type="PANTHER" id="PTHR13345:SF9">
    <property type="entry name" value="PROTEIN UXT"/>
    <property type="match status" value="1"/>
</dbReference>
<dbReference type="InterPro" id="IPR004127">
    <property type="entry name" value="Prefoldin_subunit_alpha"/>
</dbReference>
<dbReference type="Gene3D" id="1.10.287.370">
    <property type="match status" value="1"/>
</dbReference>
<dbReference type="CDD" id="cd23158">
    <property type="entry name" value="Prefoldin_UXT"/>
    <property type="match status" value="1"/>
</dbReference>
<organism evidence="2 3">
    <name type="scientific">Planoprotostelium fungivorum</name>
    <dbReference type="NCBI Taxonomy" id="1890364"/>
    <lineage>
        <taxon>Eukaryota</taxon>
        <taxon>Amoebozoa</taxon>
        <taxon>Evosea</taxon>
        <taxon>Variosea</taxon>
        <taxon>Cavosteliida</taxon>
        <taxon>Cavosteliaceae</taxon>
        <taxon>Planoprotostelium</taxon>
    </lineage>
</organism>
<sequence length="146" mass="17062">MSTKGAMSSNTEQARLLEERQKKILEYERFIDERLKVDLQQTLEIRDKIYDKLSQLVELRTKIQTVKEEKLSEMKTMINLGSEIYVQANVKDTSKIYVNVGLGFHVEYTLDEALDFISTREVLYNKRAEEVTQKAAKIKTQIKLLN</sequence>
<protein>
    <submittedName>
        <fullName evidence="2">Prefoldin alpha subunit family protein</fullName>
    </submittedName>
</protein>
<proteinExistence type="inferred from homology"/>
<dbReference type="GO" id="GO:0000122">
    <property type="term" value="P:negative regulation of transcription by RNA polymerase II"/>
    <property type="evidence" value="ECO:0007669"/>
    <property type="project" value="InterPro"/>
</dbReference>
<name>A0A2P6NX70_9EUKA</name>
<dbReference type="GO" id="GO:0016592">
    <property type="term" value="C:mediator complex"/>
    <property type="evidence" value="ECO:0007669"/>
    <property type="project" value="TreeGrafter"/>
</dbReference>
<dbReference type="GO" id="GO:0003714">
    <property type="term" value="F:transcription corepressor activity"/>
    <property type="evidence" value="ECO:0007669"/>
    <property type="project" value="InterPro"/>
</dbReference>
<dbReference type="GO" id="GO:0045944">
    <property type="term" value="P:positive regulation of transcription by RNA polymerase II"/>
    <property type="evidence" value="ECO:0007669"/>
    <property type="project" value="TreeGrafter"/>
</dbReference>
<dbReference type="InParanoid" id="A0A2P6NX70"/>
<comment type="caution">
    <text evidence="2">The sequence shown here is derived from an EMBL/GenBank/DDBJ whole genome shotgun (WGS) entry which is preliminary data.</text>
</comment>
<dbReference type="PANTHER" id="PTHR13345">
    <property type="entry name" value="MEDIATOR OF RNA POLYMERASE II TRANSCRIPTION SUBUNIT 10"/>
    <property type="match status" value="1"/>
</dbReference>
<comment type="similarity">
    <text evidence="1">Belongs to the UXT family.</text>
</comment>
<keyword evidence="3" id="KW-1185">Reference proteome</keyword>
<dbReference type="EMBL" id="MDYQ01000010">
    <property type="protein sequence ID" value="PRP88498.1"/>
    <property type="molecule type" value="Genomic_DNA"/>
</dbReference>
<gene>
    <name evidence="2" type="ORF">PROFUN_03215</name>
</gene>
<dbReference type="FunCoup" id="A0A2P6NX70">
    <property type="interactions" value="51"/>
</dbReference>
<dbReference type="NCBIfam" id="TIGR00293">
    <property type="entry name" value="prefoldin subunit alpha"/>
    <property type="match status" value="1"/>
</dbReference>